<dbReference type="PANTHER" id="PTHR42743">
    <property type="entry name" value="AMINO-ACID AMINOTRANSFERASE"/>
    <property type="match status" value="1"/>
</dbReference>
<dbReference type="InterPro" id="IPR018300">
    <property type="entry name" value="Aminotrans_IV_CS"/>
</dbReference>
<comment type="cofactor">
    <cofactor evidence="1 5">
        <name>pyridoxal 5'-phosphate</name>
        <dbReference type="ChEBI" id="CHEBI:597326"/>
    </cofactor>
</comment>
<gene>
    <name evidence="6" type="ORF">J2S05_004070</name>
</gene>
<proteinExistence type="inferred from homology"/>
<dbReference type="CDD" id="cd00449">
    <property type="entry name" value="PLPDE_IV"/>
    <property type="match status" value="1"/>
</dbReference>
<dbReference type="Gene3D" id="3.20.10.10">
    <property type="entry name" value="D-amino Acid Aminotransferase, subunit A, domain 2"/>
    <property type="match status" value="1"/>
</dbReference>
<protein>
    <submittedName>
        <fullName evidence="6">4-amino-4-deoxychorismate lyase</fullName>
        <ecNumber evidence="6">4.1.3.38</ecNumber>
    </submittedName>
</protein>
<dbReference type="SUPFAM" id="SSF56752">
    <property type="entry name" value="D-aminoacid aminotransferase-like PLP-dependent enzymes"/>
    <property type="match status" value="1"/>
</dbReference>
<dbReference type="Pfam" id="PF01063">
    <property type="entry name" value="Aminotran_4"/>
    <property type="match status" value="1"/>
</dbReference>
<dbReference type="InterPro" id="IPR043132">
    <property type="entry name" value="BCAT-like_C"/>
</dbReference>
<dbReference type="PROSITE" id="PS00770">
    <property type="entry name" value="AA_TRANSFER_CLASS_4"/>
    <property type="match status" value="1"/>
</dbReference>
<comment type="similarity">
    <text evidence="2 4">Belongs to the class-IV pyridoxal-phosphate-dependent aminotransferase family.</text>
</comment>
<dbReference type="PANTHER" id="PTHR42743:SF11">
    <property type="entry name" value="AMINODEOXYCHORISMATE LYASE"/>
    <property type="match status" value="1"/>
</dbReference>
<dbReference type="InterPro" id="IPR001544">
    <property type="entry name" value="Aminotrans_IV"/>
</dbReference>
<organism evidence="6 7">
    <name type="scientific">Alkalicoccobacillus murimartini</name>
    <dbReference type="NCBI Taxonomy" id="171685"/>
    <lineage>
        <taxon>Bacteria</taxon>
        <taxon>Bacillati</taxon>
        <taxon>Bacillota</taxon>
        <taxon>Bacilli</taxon>
        <taxon>Bacillales</taxon>
        <taxon>Bacillaceae</taxon>
        <taxon>Alkalicoccobacillus</taxon>
    </lineage>
</organism>
<evidence type="ECO:0000256" key="2">
    <source>
        <dbReference type="ARBA" id="ARBA00009320"/>
    </source>
</evidence>
<dbReference type="RefSeq" id="WP_306985941.1">
    <property type="nucleotide sequence ID" value="NZ_JAUSUA010000009.1"/>
</dbReference>
<dbReference type="InterPro" id="IPR036038">
    <property type="entry name" value="Aminotransferase-like"/>
</dbReference>
<keyword evidence="6" id="KW-0456">Lyase</keyword>
<dbReference type="Proteomes" id="UP001225034">
    <property type="component" value="Unassembled WGS sequence"/>
</dbReference>
<reference evidence="6 7" key="1">
    <citation type="submission" date="2023-07" db="EMBL/GenBank/DDBJ databases">
        <title>Genomic Encyclopedia of Type Strains, Phase IV (KMG-IV): sequencing the most valuable type-strain genomes for metagenomic binning, comparative biology and taxonomic classification.</title>
        <authorList>
            <person name="Goeker M."/>
        </authorList>
    </citation>
    <scope>NUCLEOTIDE SEQUENCE [LARGE SCALE GENOMIC DNA]</scope>
    <source>
        <strain evidence="6 7">DSM 19154</strain>
    </source>
</reference>
<dbReference type="Gene3D" id="3.30.470.10">
    <property type="match status" value="1"/>
</dbReference>
<evidence type="ECO:0000313" key="6">
    <source>
        <dbReference type="EMBL" id="MDQ0209230.1"/>
    </source>
</evidence>
<evidence type="ECO:0000313" key="7">
    <source>
        <dbReference type="Proteomes" id="UP001225034"/>
    </source>
</evidence>
<name>A0ABT9YMX1_9BACI</name>
<evidence type="ECO:0000256" key="4">
    <source>
        <dbReference type="RuleBase" id="RU004106"/>
    </source>
</evidence>
<dbReference type="GO" id="GO:0008696">
    <property type="term" value="F:4-amino-4-deoxychorismate lyase activity"/>
    <property type="evidence" value="ECO:0007669"/>
    <property type="project" value="UniProtKB-EC"/>
</dbReference>
<dbReference type="EC" id="4.1.3.38" evidence="6"/>
<evidence type="ECO:0000256" key="3">
    <source>
        <dbReference type="ARBA" id="ARBA00022898"/>
    </source>
</evidence>
<evidence type="ECO:0000256" key="5">
    <source>
        <dbReference type="RuleBase" id="RU004516"/>
    </source>
</evidence>
<evidence type="ECO:0000256" key="1">
    <source>
        <dbReference type="ARBA" id="ARBA00001933"/>
    </source>
</evidence>
<dbReference type="InterPro" id="IPR043131">
    <property type="entry name" value="BCAT-like_N"/>
</dbReference>
<dbReference type="EMBL" id="JAUSUA010000009">
    <property type="protein sequence ID" value="MDQ0209230.1"/>
    <property type="molecule type" value="Genomic_DNA"/>
</dbReference>
<keyword evidence="7" id="KW-1185">Reference proteome</keyword>
<keyword evidence="3 5" id="KW-0663">Pyridoxal phosphate</keyword>
<accession>A0ABT9YMX1</accession>
<dbReference type="InterPro" id="IPR050571">
    <property type="entry name" value="Class-IV_PLP-Dep_Aminotrnsfr"/>
</dbReference>
<comment type="caution">
    <text evidence="6">The sequence shown here is derived from an EMBL/GenBank/DDBJ whole genome shotgun (WGS) entry which is preliminary data.</text>
</comment>
<dbReference type="NCBIfam" id="NF005800">
    <property type="entry name" value="PRK07650.1"/>
    <property type="match status" value="1"/>
</dbReference>
<sequence>MFIYLNGRFIDQSEATISIMDHGYLYGLGLFETFRIYNGHPFLLDDHFQRMQHGLDELGIDYSISRGEATEILNQLLRLNEYEDAYVRWNVSAGSKELGLYTGIYEQPTVSVLMKPLPSIVTDKEIVVLNRARNTPEGDRRLKSHHYLNNVLAKRELGNSPNMEGIFLTKEGWVAEGIVSNVFWIKDGVVYTPSIETGILDGVTRKYVRSILQQKHIPLVEGLFAVTSLLEADEVFLTNSIQEVVRVESCAGTAYAKESTIINMLKESFEMETTKRWSIEI</sequence>